<keyword evidence="1" id="KW-0732">Signal</keyword>
<protein>
    <submittedName>
        <fullName evidence="4">ASPIC/UnbV domain-containing protein</fullName>
    </submittedName>
</protein>
<feature type="domain" description="ASPIC/UnbV" evidence="3">
    <location>
        <begin position="601"/>
        <end position="657"/>
    </location>
</feature>
<dbReference type="SUPFAM" id="SSF69318">
    <property type="entry name" value="Integrin alpha N-terminal domain"/>
    <property type="match status" value="2"/>
</dbReference>
<dbReference type="EMBL" id="JMCC02000204">
    <property type="protein sequence ID" value="KIG11670.1"/>
    <property type="molecule type" value="Genomic_DNA"/>
</dbReference>
<name>A0A0C2CPM4_9BACT</name>
<dbReference type="PANTHER" id="PTHR16026:SF0">
    <property type="entry name" value="CARTILAGE ACIDIC PROTEIN 1"/>
    <property type="match status" value="1"/>
</dbReference>
<sequence length="681" mass="71764">MTPLFAVACGGPAGQDNGSDGGQDNGSDTAGAETAGEPECDVGLVASDDGACHCGTPDGEICSEEAYCDAPTGTCVEPTCGAAGPWTPGTSAFTEVTQAWGLDGVEGTRLSVTDLDGDGWPDLFVRRGGTRSDDFGADTRHTWLLRNTGGQGFEDVTQDSGVLAPRQALGAGIGRPAEIVASADVDNDGDLDIFTGITTTDPVASLGETSELMLNQGDGSFVLANVDSDLRHASSEDIVAGASFVDANRDGFVDIWVTEHGIQDELYYGTGDGGFVKATSGSGLATSGAATLAELNSGAVHSRAWSALACDLNGDGWTELLAGSYGRSANHLWQGRLDPDTGFVAFDARGVESGYARDENYEWQSNQFARCYCQSNPMAEGCAGVPAPAINCDTPNWNHSSDREPYRLGGNSGATACADLDNDGDMDLYTGEIRHWWAGLGSDMSEALLNTGAQDVSFERPGRDAMGITVEHVTGNSWDEGHMSLTTLDFDNDGWRDIYVGGSDYAGNRGLLFHQRDVLQFEPVSTADSFEHNRSHGVVTADFDRDGDLDLIVGHSRSRCDANAPNDCYATAAIRMFENTYGDGGSWIQLKLEGVTANRAAIGARVRVTAGGVTQTQEIGGGYGHYGAQDDLVLHFGLGDACAAEIEIRWPDGDLSTQQLALPGGHRFHVVQGERARLLLL</sequence>
<evidence type="ECO:0000259" key="3">
    <source>
        <dbReference type="Pfam" id="PF07593"/>
    </source>
</evidence>
<dbReference type="InterPro" id="IPR027039">
    <property type="entry name" value="Crtac1"/>
</dbReference>
<reference evidence="4 5" key="1">
    <citation type="submission" date="2014-12" db="EMBL/GenBank/DDBJ databases">
        <title>Genome assembly of Enhygromyxa salina DSM 15201.</title>
        <authorList>
            <person name="Sharma G."/>
            <person name="Subramanian S."/>
        </authorList>
    </citation>
    <scope>NUCLEOTIDE SEQUENCE [LARGE SCALE GENOMIC DNA]</scope>
    <source>
        <strain evidence="4 5">DSM 15201</strain>
    </source>
</reference>
<organism evidence="4 5">
    <name type="scientific">Enhygromyxa salina</name>
    <dbReference type="NCBI Taxonomy" id="215803"/>
    <lineage>
        <taxon>Bacteria</taxon>
        <taxon>Pseudomonadati</taxon>
        <taxon>Myxococcota</taxon>
        <taxon>Polyangia</taxon>
        <taxon>Nannocystales</taxon>
        <taxon>Nannocystaceae</taxon>
        <taxon>Enhygromyxa</taxon>
    </lineage>
</organism>
<evidence type="ECO:0000256" key="1">
    <source>
        <dbReference type="ARBA" id="ARBA00022729"/>
    </source>
</evidence>
<dbReference type="Pfam" id="PF13517">
    <property type="entry name" value="FG-GAP_3"/>
    <property type="match status" value="1"/>
</dbReference>
<dbReference type="Proteomes" id="UP000031599">
    <property type="component" value="Unassembled WGS sequence"/>
</dbReference>
<accession>A0A0C2CPM4</accession>
<dbReference type="AlphaFoldDB" id="A0A0C2CPM4"/>
<evidence type="ECO:0000313" key="4">
    <source>
        <dbReference type="EMBL" id="KIG11670.1"/>
    </source>
</evidence>
<dbReference type="Pfam" id="PF07593">
    <property type="entry name" value="UnbV_ASPIC"/>
    <property type="match status" value="1"/>
</dbReference>
<comment type="caution">
    <text evidence="4">The sequence shown here is derived from an EMBL/GenBank/DDBJ whole genome shotgun (WGS) entry which is preliminary data.</text>
</comment>
<dbReference type="InterPro" id="IPR013517">
    <property type="entry name" value="FG-GAP"/>
</dbReference>
<proteinExistence type="predicted"/>
<dbReference type="InterPro" id="IPR028994">
    <property type="entry name" value="Integrin_alpha_N"/>
</dbReference>
<feature type="region of interest" description="Disordered" evidence="2">
    <location>
        <begin position="9"/>
        <end position="36"/>
    </location>
</feature>
<evidence type="ECO:0000313" key="5">
    <source>
        <dbReference type="Proteomes" id="UP000031599"/>
    </source>
</evidence>
<dbReference type="Gene3D" id="2.130.10.130">
    <property type="entry name" value="Integrin alpha, N-terminal"/>
    <property type="match status" value="2"/>
</dbReference>
<dbReference type="PANTHER" id="PTHR16026">
    <property type="entry name" value="CARTILAGE ACIDIC PROTEIN 1"/>
    <property type="match status" value="1"/>
</dbReference>
<evidence type="ECO:0000256" key="2">
    <source>
        <dbReference type="SAM" id="MobiDB-lite"/>
    </source>
</evidence>
<dbReference type="InterPro" id="IPR011519">
    <property type="entry name" value="UnbV_ASPIC"/>
</dbReference>
<dbReference type="RefSeq" id="WP_052559281.1">
    <property type="nucleotide sequence ID" value="NZ_JMCC02000204.1"/>
</dbReference>
<gene>
    <name evidence="4" type="ORF">DB30_02879</name>
</gene>